<gene>
    <name evidence="2" type="ORF">B5V03_01070</name>
</gene>
<dbReference type="Proteomes" id="UP000290819">
    <property type="component" value="Unassembled WGS sequence"/>
</dbReference>
<sequence length="98" mass="10522">MLIEPSIKCSDRIEAKSGSGNSRLEISSPSLVGHRDPHRSIAHVAAIKRALADRASIRLDLNQAWNARASYLPAALIDAGFDLVEQSIANAKGMGRLC</sequence>
<dbReference type="Gene3D" id="3.20.20.120">
    <property type="entry name" value="Enolase-like C-terminal domain"/>
    <property type="match status" value="1"/>
</dbReference>
<evidence type="ECO:0000256" key="1">
    <source>
        <dbReference type="SAM" id="MobiDB-lite"/>
    </source>
</evidence>
<evidence type="ECO:0000313" key="2">
    <source>
        <dbReference type="EMBL" id="RXT54086.1"/>
    </source>
</evidence>
<evidence type="ECO:0000313" key="3">
    <source>
        <dbReference type="Proteomes" id="UP000290819"/>
    </source>
</evidence>
<dbReference type="InterPro" id="IPR036849">
    <property type="entry name" value="Enolase-like_C_sf"/>
</dbReference>
<accession>A0A4Q1VRC8</accession>
<dbReference type="EMBL" id="MZXW01000004">
    <property type="protein sequence ID" value="RXT54086.1"/>
    <property type="molecule type" value="Genomic_DNA"/>
</dbReference>
<dbReference type="SUPFAM" id="SSF51604">
    <property type="entry name" value="Enolase C-terminal domain-like"/>
    <property type="match status" value="1"/>
</dbReference>
<comment type="caution">
    <text evidence="2">The sequence shown here is derived from an EMBL/GenBank/DDBJ whole genome shotgun (WGS) entry which is preliminary data.</text>
</comment>
<dbReference type="AlphaFoldDB" id="A0A4Q1VRC8"/>
<organism evidence="2 3">
    <name type="scientific">Bradyrhizobium betae</name>
    <dbReference type="NCBI Taxonomy" id="244734"/>
    <lineage>
        <taxon>Bacteria</taxon>
        <taxon>Pseudomonadati</taxon>
        <taxon>Pseudomonadota</taxon>
        <taxon>Alphaproteobacteria</taxon>
        <taxon>Hyphomicrobiales</taxon>
        <taxon>Nitrobacteraceae</taxon>
        <taxon>Bradyrhizobium</taxon>
    </lineage>
</organism>
<feature type="region of interest" description="Disordered" evidence="1">
    <location>
        <begin position="1"/>
        <end position="35"/>
    </location>
</feature>
<protein>
    <submittedName>
        <fullName evidence="2">Uncharacterized protein</fullName>
    </submittedName>
</protein>
<reference evidence="2 3" key="1">
    <citation type="submission" date="2017-03" db="EMBL/GenBank/DDBJ databases">
        <authorList>
            <person name="Safronova V.I."/>
            <person name="Sazanova A.L."/>
            <person name="Chirak E.R."/>
        </authorList>
    </citation>
    <scope>NUCLEOTIDE SEQUENCE [LARGE SCALE GENOMIC DNA]</scope>
    <source>
        <strain evidence="2 3">Opo-243</strain>
    </source>
</reference>
<name>A0A4Q1VRC8_9BRAD</name>
<feature type="compositionally biased region" description="Polar residues" evidence="1">
    <location>
        <begin position="18"/>
        <end position="30"/>
    </location>
</feature>
<keyword evidence="3" id="KW-1185">Reference proteome</keyword>
<proteinExistence type="predicted"/>